<feature type="coiled-coil region" evidence="1">
    <location>
        <begin position="61"/>
        <end position="95"/>
    </location>
</feature>
<dbReference type="Proteomes" id="UP001324634">
    <property type="component" value="Chromosome"/>
</dbReference>
<reference evidence="2 3" key="1">
    <citation type="submission" date="2023-11" db="EMBL/GenBank/DDBJ databases">
        <title>Peredibacter starrii A3.12.</title>
        <authorList>
            <person name="Mitchell R.J."/>
        </authorList>
    </citation>
    <scope>NUCLEOTIDE SEQUENCE [LARGE SCALE GENOMIC DNA]</scope>
    <source>
        <strain evidence="2 3">A3.12</strain>
    </source>
</reference>
<organism evidence="2 3">
    <name type="scientific">Peredibacter starrii</name>
    <dbReference type="NCBI Taxonomy" id="28202"/>
    <lineage>
        <taxon>Bacteria</taxon>
        <taxon>Pseudomonadati</taxon>
        <taxon>Bdellovibrionota</taxon>
        <taxon>Bacteriovoracia</taxon>
        <taxon>Bacteriovoracales</taxon>
        <taxon>Bacteriovoracaceae</taxon>
        <taxon>Peredibacter</taxon>
    </lineage>
</organism>
<protein>
    <submittedName>
        <fullName evidence="2">Uncharacterized protein</fullName>
    </submittedName>
</protein>
<dbReference type="KEGG" id="psti:SOO65_01310"/>
<name>A0AAX4HQZ8_9BACT</name>
<keyword evidence="1" id="KW-0175">Coiled coil</keyword>
<dbReference type="RefSeq" id="WP_321395734.1">
    <property type="nucleotide sequence ID" value="NZ_CP139487.1"/>
</dbReference>
<gene>
    <name evidence="2" type="ORF">SOO65_01310</name>
</gene>
<sequence length="116" mass="13725">MNASSGVWLSINDYSRYKDVSISTIRRHIKNNILKYKEENGKYFIYVPSTEKLRLREEEEVLKIKLETELLRTQIRQLREENNELRMLVEIYEKQSMNKASAPAAMELPPELPPIL</sequence>
<proteinExistence type="predicted"/>
<accession>A0AAX4HQZ8</accession>
<keyword evidence="3" id="KW-1185">Reference proteome</keyword>
<evidence type="ECO:0000256" key="1">
    <source>
        <dbReference type="SAM" id="Coils"/>
    </source>
</evidence>
<dbReference type="AlphaFoldDB" id="A0AAX4HQZ8"/>
<dbReference type="EMBL" id="CP139487">
    <property type="protein sequence ID" value="WPU65379.1"/>
    <property type="molecule type" value="Genomic_DNA"/>
</dbReference>
<evidence type="ECO:0000313" key="2">
    <source>
        <dbReference type="EMBL" id="WPU65379.1"/>
    </source>
</evidence>
<evidence type="ECO:0000313" key="3">
    <source>
        <dbReference type="Proteomes" id="UP001324634"/>
    </source>
</evidence>